<dbReference type="SMR" id="A0A017HVH1"/>
<organism evidence="3 4">
    <name type="scientific">Rubellimicrobium mesophilum DSM 19309</name>
    <dbReference type="NCBI Taxonomy" id="442562"/>
    <lineage>
        <taxon>Bacteria</taxon>
        <taxon>Pseudomonadati</taxon>
        <taxon>Pseudomonadota</taxon>
        <taxon>Alphaproteobacteria</taxon>
        <taxon>Rhodobacterales</taxon>
        <taxon>Roseobacteraceae</taxon>
        <taxon>Rubellimicrobium</taxon>
    </lineage>
</organism>
<protein>
    <recommendedName>
        <fullName evidence="2">BLUF domain-containing protein</fullName>
    </recommendedName>
</protein>
<feature type="region of interest" description="Disordered" evidence="1">
    <location>
        <begin position="181"/>
        <end position="200"/>
    </location>
</feature>
<sequence length="224" mass="24628">MRLVFSSVRTDSEPATVGGILQVSRRNNPRDGVTGALLSSRTRFVQLLEGDAAGLDRCFARIQRDARHRDIRVLLSGPTRELLFPEAPMLGIEAAGLDSPVAAALSDDAPPDRVMEILRALARRTDPQPAEVPEADASLVALRRIHRAARHILDDHLSRSEMPPDTLERLAASLTRQAAQAGDLHRRLSAASSADPDHRTEAQRFHELLQAAQREVGRRLGRLD</sequence>
<dbReference type="AlphaFoldDB" id="A0A017HVH1"/>
<proteinExistence type="predicted"/>
<gene>
    <name evidence="3" type="ORF">Rumeso_00269</name>
</gene>
<evidence type="ECO:0000313" key="4">
    <source>
        <dbReference type="Proteomes" id="UP000019666"/>
    </source>
</evidence>
<evidence type="ECO:0000313" key="3">
    <source>
        <dbReference type="EMBL" id="EYD78138.1"/>
    </source>
</evidence>
<dbReference type="Proteomes" id="UP000019666">
    <property type="component" value="Unassembled WGS sequence"/>
</dbReference>
<evidence type="ECO:0000259" key="2">
    <source>
        <dbReference type="PROSITE" id="PS50925"/>
    </source>
</evidence>
<dbReference type="GO" id="GO:0009882">
    <property type="term" value="F:blue light photoreceptor activity"/>
    <property type="evidence" value="ECO:0007669"/>
    <property type="project" value="InterPro"/>
</dbReference>
<dbReference type="SUPFAM" id="SSF54975">
    <property type="entry name" value="Acylphosphatase/BLUF domain-like"/>
    <property type="match status" value="1"/>
</dbReference>
<reference evidence="3 4" key="1">
    <citation type="submission" date="2013-02" db="EMBL/GenBank/DDBJ databases">
        <authorList>
            <person name="Fiebig A."/>
            <person name="Goeker M."/>
            <person name="Klenk H.-P.P."/>
        </authorList>
    </citation>
    <scope>NUCLEOTIDE SEQUENCE [LARGE SCALE GENOMIC DNA]</scope>
    <source>
        <strain evidence="3 4">DSM 19309</strain>
    </source>
</reference>
<accession>A0A017HVH1</accession>
<feature type="domain" description="BLUF" evidence="2">
    <location>
        <begin position="1"/>
        <end position="90"/>
    </location>
</feature>
<dbReference type="Gene3D" id="3.30.70.100">
    <property type="match status" value="1"/>
</dbReference>
<dbReference type="EMBL" id="AOSK01000010">
    <property type="protein sequence ID" value="EYD78138.1"/>
    <property type="molecule type" value="Genomic_DNA"/>
</dbReference>
<dbReference type="SMART" id="SM01034">
    <property type="entry name" value="BLUF"/>
    <property type="match status" value="1"/>
</dbReference>
<dbReference type="Pfam" id="PF04940">
    <property type="entry name" value="BLUF"/>
    <property type="match status" value="1"/>
</dbReference>
<dbReference type="InterPro" id="IPR036046">
    <property type="entry name" value="Acylphosphatase-like_dom_sf"/>
</dbReference>
<name>A0A017HVH1_9RHOB</name>
<keyword evidence="4" id="KW-1185">Reference proteome</keyword>
<dbReference type="InterPro" id="IPR007024">
    <property type="entry name" value="BLUF_domain"/>
</dbReference>
<dbReference type="PROSITE" id="PS50925">
    <property type="entry name" value="BLUF"/>
    <property type="match status" value="1"/>
</dbReference>
<evidence type="ECO:0000256" key="1">
    <source>
        <dbReference type="SAM" id="MobiDB-lite"/>
    </source>
</evidence>
<dbReference type="HOGENOM" id="CLU_1234259_0_0_5"/>
<comment type="caution">
    <text evidence="3">The sequence shown here is derived from an EMBL/GenBank/DDBJ whole genome shotgun (WGS) entry which is preliminary data.</text>
</comment>
<dbReference type="GO" id="GO:0071949">
    <property type="term" value="F:FAD binding"/>
    <property type="evidence" value="ECO:0007669"/>
    <property type="project" value="InterPro"/>
</dbReference>
<dbReference type="STRING" id="442562.Rumeso_00269"/>